<evidence type="ECO:0000313" key="2">
    <source>
        <dbReference type="EMBL" id="CAB4987877.1"/>
    </source>
</evidence>
<dbReference type="InterPro" id="IPR013595">
    <property type="entry name" value="Pept_S33_TAP-like_C"/>
</dbReference>
<sequence length="333" mass="35569">MDVLRAALGDSKLNYVGKSYGTYLGTLYAKLFPRNVGRVVLDGAIDPNATSRDQNMIQAIGFDRALNAFIADCLLRRDCPLNSSTGAQILNASYNANTKSSTIKSAVATPKQIAAAANQIISLFKSTAIKPLTSKSNRAVTESLVVLGTASALYDNTSGWPQLRVALREAKLGNGTTFLNLADQYSQRNPNGTYPNNESDASLVIDCLDWQDSRTLAQVQSDAKIFATKAPVFGPYLAYNALSCQYFPKTSATSASISSISTTPIIIVGTTRDPATPYQWAVALHKIIQNSRLISLNADGHTGQGRGSECVDSAIDKYLLTGAIPAKDLACSL</sequence>
<feature type="domain" description="Peptidase S33 tripeptidyl aminopeptidase-like C-terminal" evidence="1">
    <location>
        <begin position="230"/>
        <end position="331"/>
    </location>
</feature>
<name>A0A6J7N419_9ZZZZ</name>
<dbReference type="Gene3D" id="3.40.50.1820">
    <property type="entry name" value="alpha/beta hydrolase"/>
    <property type="match status" value="1"/>
</dbReference>
<proteinExistence type="predicted"/>
<dbReference type="InterPro" id="IPR029058">
    <property type="entry name" value="AB_hydrolase_fold"/>
</dbReference>
<dbReference type="AlphaFoldDB" id="A0A6J7N419"/>
<dbReference type="Pfam" id="PF08386">
    <property type="entry name" value="Abhydrolase_4"/>
    <property type="match status" value="1"/>
</dbReference>
<dbReference type="EMBL" id="CAFBOJ010000146">
    <property type="protein sequence ID" value="CAB4987877.1"/>
    <property type="molecule type" value="Genomic_DNA"/>
</dbReference>
<evidence type="ECO:0000313" key="3">
    <source>
        <dbReference type="EMBL" id="CAB5053175.1"/>
    </source>
</evidence>
<dbReference type="SUPFAM" id="SSF53474">
    <property type="entry name" value="alpha/beta-Hydrolases"/>
    <property type="match status" value="1"/>
</dbReference>
<accession>A0A6J7N419</accession>
<reference evidence="2" key="1">
    <citation type="submission" date="2020-05" db="EMBL/GenBank/DDBJ databases">
        <authorList>
            <person name="Chiriac C."/>
            <person name="Salcher M."/>
            <person name="Ghai R."/>
            <person name="Kavagutti S V."/>
        </authorList>
    </citation>
    <scope>NUCLEOTIDE SEQUENCE</scope>
</reference>
<organism evidence="2">
    <name type="scientific">freshwater metagenome</name>
    <dbReference type="NCBI Taxonomy" id="449393"/>
    <lineage>
        <taxon>unclassified sequences</taxon>
        <taxon>metagenomes</taxon>
        <taxon>ecological metagenomes</taxon>
    </lineage>
</organism>
<gene>
    <name evidence="2" type="ORF">UFOPK3937_01133</name>
    <name evidence="3" type="ORF">UFOPK4265_00866</name>
</gene>
<evidence type="ECO:0000259" key="1">
    <source>
        <dbReference type="Pfam" id="PF08386"/>
    </source>
</evidence>
<protein>
    <submittedName>
        <fullName evidence="2">Unannotated protein</fullName>
    </submittedName>
</protein>
<dbReference type="EMBL" id="CAFBQK010000109">
    <property type="protein sequence ID" value="CAB5053175.1"/>
    <property type="molecule type" value="Genomic_DNA"/>
</dbReference>